<evidence type="ECO:0000313" key="1">
    <source>
        <dbReference type="EMBL" id="GAE14638.1"/>
    </source>
</evidence>
<name>W4P5F0_9BACE</name>
<comment type="caution">
    <text evidence="1">The sequence shown here is derived from an EMBL/GenBank/DDBJ whole genome shotgun (WGS) entry which is preliminary data.</text>
</comment>
<reference evidence="1 2" key="1">
    <citation type="journal article" date="2014" name="Genome Announc.">
        <title>Draft Genome Sequences of Three Strains of Bacteroides pyogenes Isolated from a Cat and Swine.</title>
        <authorList>
            <person name="Sakamoto M."/>
            <person name="Oshima K."/>
            <person name="Suda W."/>
            <person name="Kitamura K."/>
            <person name="Iida T."/>
            <person name="Hattori M."/>
            <person name="Ohkuma M."/>
        </authorList>
    </citation>
    <scope>NUCLEOTIDE SEQUENCE [LARGE SCALE GENOMIC DNA]</scope>
    <source>
        <strain evidence="1 2">JCM 6292</strain>
    </source>
</reference>
<dbReference type="Proteomes" id="UP000018861">
    <property type="component" value="Unassembled WGS sequence"/>
</dbReference>
<dbReference type="EMBL" id="BAIQ01000005">
    <property type="protein sequence ID" value="GAE14638.1"/>
    <property type="molecule type" value="Genomic_DNA"/>
</dbReference>
<protein>
    <submittedName>
        <fullName evidence="1">Uncharacterized protein</fullName>
    </submittedName>
</protein>
<evidence type="ECO:0000313" key="2">
    <source>
        <dbReference type="Proteomes" id="UP000018861"/>
    </source>
</evidence>
<dbReference type="AlphaFoldDB" id="W4P5F0"/>
<sequence>MMEEEKDLYPEEEMMIEQEAYKSFLDVAEYGRTGIEHFKKVFDELAKRLEDYEKE</sequence>
<accession>W4P5F0</accession>
<organism evidence="1 2">
    <name type="scientific">Bacteroides pyogenes JCM 6292</name>
    <dbReference type="NCBI Taxonomy" id="1235809"/>
    <lineage>
        <taxon>Bacteria</taxon>
        <taxon>Pseudomonadati</taxon>
        <taxon>Bacteroidota</taxon>
        <taxon>Bacteroidia</taxon>
        <taxon>Bacteroidales</taxon>
        <taxon>Bacteroidaceae</taxon>
        <taxon>Bacteroides</taxon>
    </lineage>
</organism>
<proteinExistence type="predicted"/>
<gene>
    <name evidence="1" type="ORF">JCM6292_801</name>
</gene>